<protein>
    <submittedName>
        <fullName evidence="1">Uncharacterized protein</fullName>
    </submittedName>
</protein>
<accession>A0A8S9N589</accession>
<dbReference type="AlphaFoldDB" id="A0A8S9N589"/>
<sequence length="124" mass="13481">MVGRSPVLVPFLFLKLKYVGSPLKPIKYKVGEALKQDCRVRWRRWSEIVECTVSSTTGIPHFVLHFLGASEKGDVVAGGKVVGEWPSDPSTEVAGGTREVTEVLHQSGGRDRCAVGRMSRGTVG</sequence>
<evidence type="ECO:0000313" key="2">
    <source>
        <dbReference type="Proteomes" id="UP000712600"/>
    </source>
</evidence>
<dbReference type="Proteomes" id="UP000712600">
    <property type="component" value="Unassembled WGS sequence"/>
</dbReference>
<evidence type="ECO:0000313" key="1">
    <source>
        <dbReference type="EMBL" id="KAF3488902.1"/>
    </source>
</evidence>
<reference evidence="1" key="1">
    <citation type="submission" date="2019-12" db="EMBL/GenBank/DDBJ databases">
        <title>Genome sequencing and annotation of Brassica cretica.</title>
        <authorList>
            <person name="Studholme D.J."/>
            <person name="Sarris P."/>
        </authorList>
    </citation>
    <scope>NUCLEOTIDE SEQUENCE</scope>
    <source>
        <strain evidence="1">PFS-109/04</strain>
        <tissue evidence="1">Leaf</tissue>
    </source>
</reference>
<dbReference type="EMBL" id="QGKX02002183">
    <property type="protein sequence ID" value="KAF3488902.1"/>
    <property type="molecule type" value="Genomic_DNA"/>
</dbReference>
<comment type="caution">
    <text evidence="1">The sequence shown here is derived from an EMBL/GenBank/DDBJ whole genome shotgun (WGS) entry which is preliminary data.</text>
</comment>
<proteinExistence type="predicted"/>
<name>A0A8S9N589_BRACR</name>
<organism evidence="1 2">
    <name type="scientific">Brassica cretica</name>
    <name type="common">Mustard</name>
    <dbReference type="NCBI Taxonomy" id="69181"/>
    <lineage>
        <taxon>Eukaryota</taxon>
        <taxon>Viridiplantae</taxon>
        <taxon>Streptophyta</taxon>
        <taxon>Embryophyta</taxon>
        <taxon>Tracheophyta</taxon>
        <taxon>Spermatophyta</taxon>
        <taxon>Magnoliopsida</taxon>
        <taxon>eudicotyledons</taxon>
        <taxon>Gunneridae</taxon>
        <taxon>Pentapetalae</taxon>
        <taxon>rosids</taxon>
        <taxon>malvids</taxon>
        <taxon>Brassicales</taxon>
        <taxon>Brassicaceae</taxon>
        <taxon>Brassiceae</taxon>
        <taxon>Brassica</taxon>
    </lineage>
</organism>
<gene>
    <name evidence="1" type="ORF">F2Q69_00056739</name>
</gene>